<evidence type="ECO:0000313" key="2">
    <source>
        <dbReference type="RefSeq" id="XP_016441575.1"/>
    </source>
</evidence>
<dbReference type="OrthoDB" id="1321539at2759"/>
<protein>
    <submittedName>
        <fullName evidence="2">Uncharacterized protein LOC107767168</fullName>
    </submittedName>
</protein>
<reference evidence="2" key="2">
    <citation type="submission" date="2025-08" db="UniProtKB">
        <authorList>
            <consortium name="RefSeq"/>
        </authorList>
    </citation>
    <scope>IDENTIFICATION</scope>
    <source>
        <tissue evidence="2">Leaf</tissue>
    </source>
</reference>
<gene>
    <name evidence="2" type="primary">LOC107767168</name>
</gene>
<sequence>MAYAAITSLMSTIKQSMECTGLTIQIFYENLESLRAILEKSCSSITGDLEALTSLEAEMIELGCSIELVVDSESRKVSLTEIAITQRIDFWELRFALKQAVGHIDSAMNKWMVMQRKGLEAENMTLASAFQHALEYANMMVGLENEFEMMQDQLARGASELEVVSIVRRGVYRQDNFG</sequence>
<dbReference type="SMR" id="A0A1S3XNM7"/>
<dbReference type="OMA" id="YENEFEM"/>
<evidence type="ECO:0000313" key="1">
    <source>
        <dbReference type="Proteomes" id="UP000790787"/>
    </source>
</evidence>
<dbReference type="STRING" id="4097.A0A1S3XNM7"/>
<dbReference type="RefSeq" id="XP_016441575.1">
    <property type="nucleotide sequence ID" value="XM_016586089.1"/>
</dbReference>
<reference evidence="1" key="1">
    <citation type="journal article" date="2014" name="Nat. Commun.">
        <title>The tobacco genome sequence and its comparison with those of tomato and potato.</title>
        <authorList>
            <person name="Sierro N."/>
            <person name="Battey J.N."/>
            <person name="Ouadi S."/>
            <person name="Bakaher N."/>
            <person name="Bovet L."/>
            <person name="Willig A."/>
            <person name="Goepfert S."/>
            <person name="Peitsch M.C."/>
            <person name="Ivanov N.V."/>
        </authorList>
    </citation>
    <scope>NUCLEOTIDE SEQUENCE [LARGE SCALE GENOMIC DNA]</scope>
</reference>
<accession>A0A1S3XNM7</accession>
<dbReference type="AlphaFoldDB" id="A0A1S3XNM7"/>
<dbReference type="GeneID" id="107767168"/>
<organism evidence="1 2">
    <name type="scientific">Nicotiana tabacum</name>
    <name type="common">Common tobacco</name>
    <dbReference type="NCBI Taxonomy" id="4097"/>
    <lineage>
        <taxon>Eukaryota</taxon>
        <taxon>Viridiplantae</taxon>
        <taxon>Streptophyta</taxon>
        <taxon>Embryophyta</taxon>
        <taxon>Tracheophyta</taxon>
        <taxon>Spermatophyta</taxon>
        <taxon>Magnoliopsida</taxon>
        <taxon>eudicotyledons</taxon>
        <taxon>Gunneridae</taxon>
        <taxon>Pentapetalae</taxon>
        <taxon>asterids</taxon>
        <taxon>lamiids</taxon>
        <taxon>Solanales</taxon>
        <taxon>Solanaceae</taxon>
        <taxon>Nicotianoideae</taxon>
        <taxon>Nicotianeae</taxon>
        <taxon>Nicotiana</taxon>
    </lineage>
</organism>
<dbReference type="Gene3D" id="1.20.5.4130">
    <property type="match status" value="1"/>
</dbReference>
<keyword evidence="1" id="KW-1185">Reference proteome</keyword>
<dbReference type="PaxDb" id="4097-A0A1S3XNM7"/>
<name>A0A1S3XNM7_TOBAC</name>
<dbReference type="Proteomes" id="UP000790787">
    <property type="component" value="Chromosome 8"/>
</dbReference>
<dbReference type="RefSeq" id="XP_016441575.1">
    <property type="nucleotide sequence ID" value="XM_016586089.2"/>
</dbReference>
<proteinExistence type="predicted"/>
<dbReference type="KEGG" id="nta:107767168"/>